<dbReference type="AlphaFoldDB" id="A0A1D9QKW3"/>
<sequence length="377" mass="42169">MHIFVKADEADNVKWTSRYPMFESLAAEQRMLGVTQPRELSDYRHLSSRDYWTSSRLVALSRWSTLLSLTALKDYGTFNQNLTQRTGLRQGKADTCPIPTQIFITSITLKNITFLESLITMDSKLPTYEDENGPAPPSYLDSLSSASPKTSKISGPSTSKSTSYGSQIQSQLNNLSTQFSSLQTQKSLLAHAQEEKILSLLTTQIQIYLSGFANTGLRKGTLILIPAQCLQNEKAQPLEFDQEDKSTYDVFVEVGDKESLNGGTWFWEDEEMAERLAAALKPSTELPSRETVTQKGSNAGVLSQGVNRFWKKKSSLKNVETPVLVEDMKVSSAVVEPRDKVHMEVKADEVVFEYENTFGLLETQRGYGVVLSFEILN</sequence>
<protein>
    <submittedName>
        <fullName evidence="2">Uncharacterized protein</fullName>
    </submittedName>
</protein>
<dbReference type="Proteomes" id="UP000177798">
    <property type="component" value="Chromosome 15"/>
</dbReference>
<dbReference type="RefSeq" id="XP_001585574.1">
    <property type="nucleotide sequence ID" value="XM_001585524.1"/>
</dbReference>
<dbReference type="VEuPathDB" id="FungiDB:sscle_15g102790"/>
<gene>
    <name evidence="2" type="ORF">sscle_15g102790</name>
</gene>
<dbReference type="EMBL" id="CP017828">
    <property type="protein sequence ID" value="APA15509.1"/>
    <property type="molecule type" value="Genomic_DNA"/>
</dbReference>
<evidence type="ECO:0000256" key="1">
    <source>
        <dbReference type="SAM" id="MobiDB-lite"/>
    </source>
</evidence>
<feature type="region of interest" description="Disordered" evidence="1">
    <location>
        <begin position="128"/>
        <end position="166"/>
    </location>
</feature>
<dbReference type="OMA" id="EPRDKVH"/>
<dbReference type="OrthoDB" id="3526284at2759"/>
<proteinExistence type="predicted"/>
<evidence type="ECO:0000313" key="3">
    <source>
        <dbReference type="Proteomes" id="UP000177798"/>
    </source>
</evidence>
<evidence type="ECO:0000313" key="2">
    <source>
        <dbReference type="EMBL" id="APA15509.1"/>
    </source>
</evidence>
<dbReference type="KEGG" id="ssl:SS1G_13458"/>
<accession>A0A1D9QKW3</accession>
<name>A0A1D9QKW3_SCLS1</name>
<feature type="compositionally biased region" description="Polar residues" evidence="1">
    <location>
        <begin position="141"/>
        <end position="166"/>
    </location>
</feature>
<reference evidence="3" key="1">
    <citation type="journal article" date="2017" name="Genome Biol. Evol.">
        <title>The complete genome sequence of the phytopathogenic fungus Sclerotinia sclerotiorum reveals insights into the genome architecture of broad host range pathogens.</title>
        <authorList>
            <person name="Derbyshire M."/>
            <person name="Denton-Giles M."/>
            <person name="Hegedus D."/>
            <person name="Seifbarghy S."/>
            <person name="Rollins J."/>
            <person name="van Kan J."/>
            <person name="Seidl M.F."/>
            <person name="Faino L."/>
            <person name="Mbengue M."/>
            <person name="Navaud O."/>
            <person name="Raffaele S."/>
            <person name="Hammond-Kosack K."/>
            <person name="Heard S."/>
            <person name="Oliver R."/>
        </authorList>
    </citation>
    <scope>NUCLEOTIDE SEQUENCE [LARGE SCALE GENOMIC DNA]</scope>
    <source>
        <strain evidence="3">ATCC 18683 / 1980 / Ss-1</strain>
    </source>
</reference>
<organism evidence="2 3">
    <name type="scientific">Sclerotinia sclerotiorum (strain ATCC 18683 / 1980 / Ss-1)</name>
    <name type="common">White mold</name>
    <name type="synonym">Whetzelinia sclerotiorum</name>
    <dbReference type="NCBI Taxonomy" id="665079"/>
    <lineage>
        <taxon>Eukaryota</taxon>
        <taxon>Fungi</taxon>
        <taxon>Dikarya</taxon>
        <taxon>Ascomycota</taxon>
        <taxon>Pezizomycotina</taxon>
        <taxon>Leotiomycetes</taxon>
        <taxon>Helotiales</taxon>
        <taxon>Sclerotiniaceae</taxon>
        <taxon>Sclerotinia</taxon>
    </lineage>
</organism>